<evidence type="ECO:0000256" key="1">
    <source>
        <dbReference type="PROSITE-ProRule" id="PRU00047"/>
    </source>
</evidence>
<reference evidence="4 5" key="1">
    <citation type="journal article" date="2024" name="G3 (Bethesda)">
        <title>Genome assembly of Hibiscus sabdariffa L. provides insights into metabolisms of medicinal natural products.</title>
        <authorList>
            <person name="Kim T."/>
        </authorList>
    </citation>
    <scope>NUCLEOTIDE SEQUENCE [LARGE SCALE GENOMIC DNA]</scope>
    <source>
        <strain evidence="4">TK-2024</strain>
        <tissue evidence="4">Old leaves</tissue>
    </source>
</reference>
<dbReference type="InterPro" id="IPR001878">
    <property type="entry name" value="Znf_CCHC"/>
</dbReference>
<proteinExistence type="predicted"/>
<sequence>MSLSVRAGKRTADTTYGKGQRKRFQDKSYRHETRRGSSSQGWGIQEGVGHSSCWIRRLRDYLRRDYMQVAHRGQAPVVASPGVCWGCGSPGHKRQDCPLVDGGVQTWTLVVTPQRGRERDCCDAMKP</sequence>
<comment type="caution">
    <text evidence="4">The sequence shown here is derived from an EMBL/GenBank/DDBJ whole genome shotgun (WGS) entry which is preliminary data.</text>
</comment>
<evidence type="ECO:0000259" key="3">
    <source>
        <dbReference type="PROSITE" id="PS50158"/>
    </source>
</evidence>
<organism evidence="4 5">
    <name type="scientific">Hibiscus sabdariffa</name>
    <name type="common">roselle</name>
    <dbReference type="NCBI Taxonomy" id="183260"/>
    <lineage>
        <taxon>Eukaryota</taxon>
        <taxon>Viridiplantae</taxon>
        <taxon>Streptophyta</taxon>
        <taxon>Embryophyta</taxon>
        <taxon>Tracheophyta</taxon>
        <taxon>Spermatophyta</taxon>
        <taxon>Magnoliopsida</taxon>
        <taxon>eudicotyledons</taxon>
        <taxon>Gunneridae</taxon>
        <taxon>Pentapetalae</taxon>
        <taxon>rosids</taxon>
        <taxon>malvids</taxon>
        <taxon>Malvales</taxon>
        <taxon>Malvaceae</taxon>
        <taxon>Malvoideae</taxon>
        <taxon>Hibiscus</taxon>
    </lineage>
</organism>
<keyword evidence="1" id="KW-0479">Metal-binding</keyword>
<evidence type="ECO:0000256" key="2">
    <source>
        <dbReference type="SAM" id="MobiDB-lite"/>
    </source>
</evidence>
<keyword evidence="5" id="KW-1185">Reference proteome</keyword>
<gene>
    <name evidence="4" type="ORF">V6N12_042541</name>
</gene>
<dbReference type="PROSITE" id="PS50158">
    <property type="entry name" value="ZF_CCHC"/>
    <property type="match status" value="1"/>
</dbReference>
<protein>
    <recommendedName>
        <fullName evidence="3">CCHC-type domain-containing protein</fullName>
    </recommendedName>
</protein>
<dbReference type="SMART" id="SM00343">
    <property type="entry name" value="ZnF_C2HC"/>
    <property type="match status" value="1"/>
</dbReference>
<dbReference type="InterPro" id="IPR036875">
    <property type="entry name" value="Znf_CCHC_sf"/>
</dbReference>
<feature type="region of interest" description="Disordered" evidence="2">
    <location>
        <begin position="1"/>
        <end position="43"/>
    </location>
</feature>
<name>A0ABR2EF35_9ROSI</name>
<accession>A0ABR2EF35</accession>
<keyword evidence="1" id="KW-0863">Zinc-finger</keyword>
<keyword evidence="1" id="KW-0862">Zinc</keyword>
<dbReference type="SUPFAM" id="SSF57756">
    <property type="entry name" value="Retrovirus zinc finger-like domains"/>
    <property type="match status" value="1"/>
</dbReference>
<evidence type="ECO:0000313" key="5">
    <source>
        <dbReference type="Proteomes" id="UP001472677"/>
    </source>
</evidence>
<dbReference type="Proteomes" id="UP001472677">
    <property type="component" value="Unassembled WGS sequence"/>
</dbReference>
<feature type="compositionally biased region" description="Basic and acidic residues" evidence="2">
    <location>
        <begin position="23"/>
        <end position="35"/>
    </location>
</feature>
<evidence type="ECO:0000313" key="4">
    <source>
        <dbReference type="EMBL" id="KAK8559261.1"/>
    </source>
</evidence>
<dbReference type="EMBL" id="JBBPBM010000015">
    <property type="protein sequence ID" value="KAK8559261.1"/>
    <property type="molecule type" value="Genomic_DNA"/>
</dbReference>
<feature type="domain" description="CCHC-type" evidence="3">
    <location>
        <begin position="84"/>
        <end position="98"/>
    </location>
</feature>